<dbReference type="AlphaFoldDB" id="A0A9X2EDK2"/>
<dbReference type="EMBL" id="JAMRXG010000009">
    <property type="protein sequence ID" value="MCM6776263.1"/>
    <property type="molecule type" value="Genomic_DNA"/>
</dbReference>
<accession>A0A9X2EDK2</accession>
<reference evidence="1" key="1">
    <citation type="submission" date="2022-06" db="EMBL/GenBank/DDBJ databases">
        <title>Novel species in genus nocardia.</title>
        <authorList>
            <person name="Li F."/>
        </authorList>
    </citation>
    <scope>NUCLEOTIDE SEQUENCE</scope>
    <source>
        <strain evidence="1">CDC141</strain>
    </source>
</reference>
<organism evidence="1 2">
    <name type="scientific">Nocardia pulmonis</name>
    <dbReference type="NCBI Taxonomy" id="2951408"/>
    <lineage>
        <taxon>Bacteria</taxon>
        <taxon>Bacillati</taxon>
        <taxon>Actinomycetota</taxon>
        <taxon>Actinomycetes</taxon>
        <taxon>Mycobacteriales</taxon>
        <taxon>Nocardiaceae</taxon>
        <taxon>Nocardia</taxon>
    </lineage>
</organism>
<comment type="caution">
    <text evidence="1">The sequence shown here is derived from an EMBL/GenBank/DDBJ whole genome shotgun (WGS) entry which is preliminary data.</text>
</comment>
<evidence type="ECO:0000313" key="2">
    <source>
        <dbReference type="Proteomes" id="UP001139157"/>
    </source>
</evidence>
<evidence type="ECO:0000313" key="1">
    <source>
        <dbReference type="EMBL" id="MCM6776263.1"/>
    </source>
</evidence>
<dbReference type="RefSeq" id="WP_251914562.1">
    <property type="nucleotide sequence ID" value="NZ_JAMRXG010000009.1"/>
</dbReference>
<dbReference type="Proteomes" id="UP001139157">
    <property type="component" value="Unassembled WGS sequence"/>
</dbReference>
<name>A0A9X2EDK2_9NOCA</name>
<keyword evidence="2" id="KW-1185">Reference proteome</keyword>
<sequence>MTTAGPEPQFGPFLESLYTSHRRREDIEAERQALAERFEAVVDDGYHEEPPRRAWWPIRTVVTFFRTLNGMRKMLGGDA</sequence>
<gene>
    <name evidence="1" type="ORF">NDR86_22515</name>
</gene>
<protein>
    <submittedName>
        <fullName evidence="1">Uncharacterized protein</fullName>
    </submittedName>
</protein>
<proteinExistence type="predicted"/>